<feature type="transmembrane region" description="Helical" evidence="1">
    <location>
        <begin position="9"/>
        <end position="30"/>
    </location>
</feature>
<evidence type="ECO:0000313" key="2">
    <source>
        <dbReference type="EMBL" id="CAG9703899.1"/>
    </source>
</evidence>
<keyword evidence="1" id="KW-1133">Transmembrane helix</keyword>
<evidence type="ECO:0000313" key="3">
    <source>
        <dbReference type="EMBL" id="VCT82852.1"/>
    </source>
</evidence>
<dbReference type="Proteomes" id="UP000789738">
    <property type="component" value="Unassembled WGS sequence"/>
</dbReference>
<dbReference type="AlphaFoldDB" id="A0A653AM20"/>
<organism evidence="3 4">
    <name type="scientific">Clostridium neonatale</name>
    <dbReference type="NCBI Taxonomy" id="137838"/>
    <lineage>
        <taxon>Bacteria</taxon>
        <taxon>Bacillati</taxon>
        <taxon>Bacillota</taxon>
        <taxon>Clostridia</taxon>
        <taxon>Eubacteriales</taxon>
        <taxon>Clostridiaceae</taxon>
        <taxon>Clostridium</taxon>
    </lineage>
</organism>
<accession>A0A653AM20</accession>
<protein>
    <submittedName>
        <fullName evidence="3">Uncharacterized protein</fullName>
    </submittedName>
</protein>
<evidence type="ECO:0000313" key="4">
    <source>
        <dbReference type="Proteomes" id="UP000431451"/>
    </source>
</evidence>
<sequence length="92" mass="10620">MYMKRLVEALVYVLTIITSIIVICTFLTTYQFHYVGQMFNSYVPLQFGVSATMAALGLRFILDKSIERRMLYSGISFAISLSLLYFALNWIK</sequence>
<gene>
    <name evidence="2" type="ORF">CNEO_40856</name>
    <name evidence="3" type="ORF">CNEONATNEC25_00412</name>
</gene>
<reference evidence="3 4" key="1">
    <citation type="submission" date="2018-06" db="EMBL/GenBank/DDBJ databases">
        <authorList>
            <consortium name="IHU Genomes"/>
        </authorList>
    </citation>
    <scope>NUCLEOTIDE SEQUENCE [LARGE SCALE GENOMIC DNA]</scope>
    <source>
        <strain evidence="3 4">NEC25</strain>
    </source>
</reference>
<evidence type="ECO:0000256" key="1">
    <source>
        <dbReference type="SAM" id="Phobius"/>
    </source>
</evidence>
<reference evidence="2" key="2">
    <citation type="submission" date="2021-10" db="EMBL/GenBank/DDBJ databases">
        <authorList>
            <person name="Mesa V."/>
        </authorList>
    </citation>
    <scope>NUCLEOTIDE SEQUENCE</scope>
    <source>
        <strain evidence="2">CC3_PB</strain>
    </source>
</reference>
<dbReference type="EMBL" id="UWJD01000001">
    <property type="protein sequence ID" value="VCT82852.1"/>
    <property type="molecule type" value="Genomic_DNA"/>
</dbReference>
<proteinExistence type="predicted"/>
<name>A0A653AM20_9CLOT</name>
<dbReference type="EMBL" id="CAKJVE010000004">
    <property type="protein sequence ID" value="CAG9703899.1"/>
    <property type="molecule type" value="Genomic_DNA"/>
</dbReference>
<dbReference type="Proteomes" id="UP000431451">
    <property type="component" value="Unassembled WGS sequence"/>
</dbReference>
<keyword evidence="1" id="KW-0812">Transmembrane</keyword>
<feature type="transmembrane region" description="Helical" evidence="1">
    <location>
        <begin position="42"/>
        <end position="62"/>
    </location>
</feature>
<feature type="transmembrane region" description="Helical" evidence="1">
    <location>
        <begin position="71"/>
        <end position="91"/>
    </location>
</feature>
<keyword evidence="1" id="KW-0472">Membrane</keyword>